<evidence type="ECO:0000256" key="3">
    <source>
        <dbReference type="PROSITE-ProRule" id="PRU00221"/>
    </source>
</evidence>
<dbReference type="PROSITE" id="PS50082">
    <property type="entry name" value="WD_REPEATS_2"/>
    <property type="match status" value="14"/>
</dbReference>
<protein>
    <submittedName>
        <fullName evidence="6">Vegetative incompatibility protein HET-E-1</fullName>
    </submittedName>
</protein>
<dbReference type="SUPFAM" id="SSF50998">
    <property type="entry name" value="Quinoprotein alcohol dehydrogenase-like"/>
    <property type="match status" value="1"/>
</dbReference>
<sequence length="1508" mass="166458">MPIMADMESEPPTARQKRRWYRDIGQKFKENLKIHPQSNSRLKSQAPVASSQAQARSPSPGISSSSGFRASTWRALEATIQGLKKSAELVPPLHSVIDSLSLFLGTFEKATRNSQGYQKLASNLNITLQFLQRHLDASTSTHMTDTITDIICAVQEEIGSIGTYRNRDMPNQVLAADYDEEELMRRFRGVEQLFHRLQLEISMGAWNAANADRMVSPFHFGIVTAHPTLSLQEARLKELKPVDLATYNSMLSEEVNRRTCTANTRKAILLDMNTWSDDPDSEKIFWLDGMAGTGKTTIACSLSDILQSRGQLAASFFCTRTSPECRDAKRIIPTIAYQLARHSSPFQSALGRALEKTPTIGSLNLSAQFEKLLKDPLLEVQKQLSNNMVVVIDALDECDDSSIVVRVLDTLFQYAANLPIKFFVTSRPEPAIRKKMMSQDKDSRSVIHLHEIERSLVQADIELYLHEELASMSLCSNQIKQLAGVAGNLFIYAATVVRYIRPDDDTIDQNERLATILAVDSQSHKKFEQIDSLYSAILSSVLEDQKLEPEERKRRQFILWTAVCTREPVLIKTLATLAGLENETQALRALQPLRSVLHVSEHNFLVSTLHASFPDYMFSQERSGHFCCDEKIHSQLIARRCFEVMKAQLRFNICNLQSSFVQDHKVPDLKSQIEKNISSELFYASRYWADHLKLAASSDTLRSILEEFLSQRLLFWMEVLNLNGCMVIGVFELVEAQTWLTATQRSTGSPKTAKLVSDAHKFVASFTAHAISLSTPHIYVSALPLSARSSSVWSNYARRMQGLLEIKGTAMDQMALAPLATWRANTAIRSVAFSPDGTRIVSGSNDKRVRVWNAHDGTLVVRSLRGHEGFVKSVAFSPDGARIASGSFDRTIRVWNAHDGTLIVGPFQGHTDPITSVVFSPDGICIASGSEDQTIRVWSAYDGTLVVGPFWGHTMPVTSVAFSPDGERIVSGSNDRTIRVWNARDGTLVFEFLEGLGSAVKSVAFSPDGTRIVSSSSDQGIRVWSAHERTLVAGPFQGHTKWIQSVAFSPDSTRIVSGSDDQTIRVWSAQDGKLVAGPFQGHTDRVTSVAFSPDGARIASGSDDETIRVWNVHDGTRGAGLFQGHTLFVTSVAFSPDGARIVSSSSDKTIRMWDAHDGTLVFEPFQGHTQVVTSVVFSPDGARIVSGSKDHTIRVWDAHSAKLLTGDNSFQGHALSITAVAYSPDGACIASGSKDQTILVWSAQDGVLVAGPFQGHTDSITSVAFSPDSARIVSASNDQTVRVWNAQDGTLAADPFQGHTDWIRSVAFSPDGTRIVSGSDDQTIRVWDAHNGTLAAGPFQGHTDWVMSVAFSPDGERIVSGSRDHTIRVWGASDGTLVARPFRGHTNPVRSVTFSPDGTRIASCSDDRTIRLWIAPQREQSIPVTLSVRQTSAPVRDDTRAPLAQVWTVHPNGWFVNANLELLFWVPAEIRDQFPQPKNLCTIGPAGALHVEHYPLYLGVDWHKCFLA</sequence>
<comment type="caution">
    <text evidence="6">The sequence shown here is derived from an EMBL/GenBank/DDBJ whole genome shotgun (WGS) entry which is preliminary data.</text>
</comment>
<feature type="repeat" description="WD" evidence="3">
    <location>
        <begin position="1210"/>
        <end position="1251"/>
    </location>
</feature>
<dbReference type="InterPro" id="IPR019775">
    <property type="entry name" value="WD40_repeat_CS"/>
</dbReference>
<dbReference type="Pfam" id="PF24883">
    <property type="entry name" value="NPHP3_N"/>
    <property type="match status" value="1"/>
</dbReference>
<feature type="repeat" description="WD" evidence="3">
    <location>
        <begin position="1339"/>
        <end position="1380"/>
    </location>
</feature>
<evidence type="ECO:0000313" key="6">
    <source>
        <dbReference type="EMBL" id="KAB5589650.1"/>
    </source>
</evidence>
<dbReference type="InterPro" id="IPR036322">
    <property type="entry name" value="WD40_repeat_dom_sf"/>
</dbReference>
<feature type="region of interest" description="Disordered" evidence="4">
    <location>
        <begin position="31"/>
        <end position="67"/>
    </location>
</feature>
<dbReference type="PANTHER" id="PTHR44129">
    <property type="entry name" value="WD REPEAT-CONTAINING PROTEIN POP1"/>
    <property type="match status" value="1"/>
</dbReference>
<dbReference type="InterPro" id="IPR020472">
    <property type="entry name" value="WD40_PAC1"/>
</dbReference>
<feature type="repeat" description="WD" evidence="3">
    <location>
        <begin position="1296"/>
        <end position="1337"/>
    </location>
</feature>
<dbReference type="PRINTS" id="PR00320">
    <property type="entry name" value="GPROTEINBRPT"/>
</dbReference>
<dbReference type="OrthoDB" id="538223at2759"/>
<dbReference type="InterPro" id="IPR056884">
    <property type="entry name" value="NPHP3-like_N"/>
</dbReference>
<dbReference type="Proteomes" id="UP000383932">
    <property type="component" value="Unassembled WGS sequence"/>
</dbReference>
<reference evidence="6 7" key="1">
    <citation type="journal article" date="2019" name="Fungal Biol. Biotechnol.">
        <title>Draft genome sequence of fastidious pathogen Ceratobasidium theobromae, which causes vascular-streak dieback in Theobroma cacao.</title>
        <authorList>
            <person name="Ali S.S."/>
            <person name="Asman A."/>
            <person name="Shao J."/>
            <person name="Firmansyah A.P."/>
            <person name="Susilo A.W."/>
            <person name="Rosmana A."/>
            <person name="McMahon P."/>
            <person name="Junaid M."/>
            <person name="Guest D."/>
            <person name="Kheng T.Y."/>
            <person name="Meinhardt L.W."/>
            <person name="Bailey B.A."/>
        </authorList>
    </citation>
    <scope>NUCLEOTIDE SEQUENCE [LARGE SCALE GENOMIC DNA]</scope>
    <source>
        <strain evidence="6 7">CT2</strain>
    </source>
</reference>
<feature type="repeat" description="WD" evidence="3">
    <location>
        <begin position="864"/>
        <end position="905"/>
    </location>
</feature>
<evidence type="ECO:0000256" key="1">
    <source>
        <dbReference type="ARBA" id="ARBA00022574"/>
    </source>
</evidence>
<keyword evidence="2" id="KW-0677">Repeat</keyword>
<dbReference type="InterPro" id="IPR011047">
    <property type="entry name" value="Quinoprotein_ADH-like_sf"/>
</dbReference>
<feature type="repeat" description="WD" evidence="3">
    <location>
        <begin position="1122"/>
        <end position="1163"/>
    </location>
</feature>
<evidence type="ECO:0000259" key="5">
    <source>
        <dbReference type="PROSITE" id="PS50837"/>
    </source>
</evidence>
<feature type="repeat" description="WD" evidence="3">
    <location>
        <begin position="828"/>
        <end position="862"/>
    </location>
</feature>
<dbReference type="SUPFAM" id="SSF50978">
    <property type="entry name" value="WD40 repeat-like"/>
    <property type="match status" value="1"/>
</dbReference>
<evidence type="ECO:0000313" key="7">
    <source>
        <dbReference type="Proteomes" id="UP000383932"/>
    </source>
</evidence>
<dbReference type="InterPro" id="IPR015943">
    <property type="entry name" value="WD40/YVTN_repeat-like_dom_sf"/>
</dbReference>
<accession>A0A5N5QCZ9</accession>
<dbReference type="InterPro" id="IPR027417">
    <property type="entry name" value="P-loop_NTPase"/>
</dbReference>
<dbReference type="PROSITE" id="PS50294">
    <property type="entry name" value="WD_REPEATS_REGION"/>
    <property type="match status" value="14"/>
</dbReference>
<proteinExistence type="predicted"/>
<feature type="repeat" description="WD" evidence="3">
    <location>
        <begin position="950"/>
        <end position="991"/>
    </location>
</feature>
<dbReference type="CDD" id="cd00200">
    <property type="entry name" value="WD40"/>
    <property type="match status" value="2"/>
</dbReference>
<keyword evidence="7" id="KW-1185">Reference proteome</keyword>
<dbReference type="PROSITE" id="PS50837">
    <property type="entry name" value="NACHT"/>
    <property type="match status" value="1"/>
</dbReference>
<feature type="repeat" description="WD" evidence="3">
    <location>
        <begin position="1253"/>
        <end position="1294"/>
    </location>
</feature>
<keyword evidence="1 3" id="KW-0853">WD repeat</keyword>
<feature type="repeat" description="WD" evidence="3">
    <location>
        <begin position="1079"/>
        <end position="1112"/>
    </location>
</feature>
<evidence type="ECO:0000256" key="2">
    <source>
        <dbReference type="ARBA" id="ARBA00022737"/>
    </source>
</evidence>
<dbReference type="Pfam" id="PF00400">
    <property type="entry name" value="WD40"/>
    <property type="match status" value="14"/>
</dbReference>
<feature type="compositionally biased region" description="Low complexity" evidence="4">
    <location>
        <begin position="44"/>
        <end position="67"/>
    </location>
</feature>
<dbReference type="InterPro" id="IPR007111">
    <property type="entry name" value="NACHT_NTPase"/>
</dbReference>
<dbReference type="SUPFAM" id="SSF52540">
    <property type="entry name" value="P-loop containing nucleoside triphosphate hydrolases"/>
    <property type="match status" value="1"/>
</dbReference>
<feature type="repeat" description="WD" evidence="3">
    <location>
        <begin position="1382"/>
        <end position="1413"/>
    </location>
</feature>
<organism evidence="6 7">
    <name type="scientific">Ceratobasidium theobromae</name>
    <dbReference type="NCBI Taxonomy" id="1582974"/>
    <lineage>
        <taxon>Eukaryota</taxon>
        <taxon>Fungi</taxon>
        <taxon>Dikarya</taxon>
        <taxon>Basidiomycota</taxon>
        <taxon>Agaricomycotina</taxon>
        <taxon>Agaricomycetes</taxon>
        <taxon>Cantharellales</taxon>
        <taxon>Ceratobasidiaceae</taxon>
        <taxon>Ceratobasidium</taxon>
    </lineage>
</organism>
<name>A0A5N5QCZ9_9AGAM</name>
<dbReference type="PROSITE" id="PS00678">
    <property type="entry name" value="WD_REPEATS_1"/>
    <property type="match status" value="3"/>
</dbReference>
<dbReference type="Gene3D" id="2.130.10.10">
    <property type="entry name" value="YVTN repeat-like/Quinoprotein amine dehydrogenase"/>
    <property type="match status" value="7"/>
</dbReference>
<feature type="repeat" description="WD" evidence="3">
    <location>
        <begin position="1165"/>
        <end position="1206"/>
    </location>
</feature>
<feature type="repeat" description="WD" evidence="3">
    <location>
        <begin position="993"/>
        <end position="1034"/>
    </location>
</feature>
<evidence type="ECO:0000256" key="4">
    <source>
        <dbReference type="SAM" id="MobiDB-lite"/>
    </source>
</evidence>
<dbReference type="Gene3D" id="3.40.50.300">
    <property type="entry name" value="P-loop containing nucleotide triphosphate hydrolases"/>
    <property type="match status" value="1"/>
</dbReference>
<feature type="repeat" description="WD" evidence="3">
    <location>
        <begin position="1036"/>
        <end position="1077"/>
    </location>
</feature>
<dbReference type="InterPro" id="IPR001680">
    <property type="entry name" value="WD40_rpt"/>
</dbReference>
<dbReference type="InterPro" id="IPR050349">
    <property type="entry name" value="WD_LIS1/nudF_dynein_reg"/>
</dbReference>
<dbReference type="EMBL" id="SSOP01000244">
    <property type="protein sequence ID" value="KAB5589650.1"/>
    <property type="molecule type" value="Genomic_DNA"/>
</dbReference>
<dbReference type="SMART" id="SM00320">
    <property type="entry name" value="WD40"/>
    <property type="match status" value="14"/>
</dbReference>
<gene>
    <name evidence="6" type="ORF">CTheo_6905</name>
</gene>
<feature type="domain" description="NACHT" evidence="5">
    <location>
        <begin position="283"/>
        <end position="428"/>
    </location>
</feature>
<feature type="repeat" description="WD" evidence="3">
    <location>
        <begin position="907"/>
        <end position="948"/>
    </location>
</feature>